<sequence length="147" mass="16182">MSKSDHPSCLTSESKANVRRGWTTRARRLQRTSTSHSTVSVEIQAGQSPVPITPPPGYYSEVMVTDTSAMYPMYVPPYSINTTPPLSMRDPRHFQGLPGLLAPPPYPPPPSYSQIQNFPELPTVSTSRLDIRTPSRCGKKSGITPVE</sequence>
<feature type="region of interest" description="Disordered" evidence="1">
    <location>
        <begin position="1"/>
        <end position="56"/>
    </location>
</feature>
<evidence type="ECO:0000313" key="2">
    <source>
        <dbReference type="EMBL" id="KAJ1372311.1"/>
    </source>
</evidence>
<keyword evidence="3" id="KW-1185">Reference proteome</keyword>
<dbReference type="AlphaFoldDB" id="A0AAD5RAC2"/>
<evidence type="ECO:0000256" key="1">
    <source>
        <dbReference type="SAM" id="MobiDB-lite"/>
    </source>
</evidence>
<reference evidence="2" key="1">
    <citation type="submission" date="2021-06" db="EMBL/GenBank/DDBJ databases">
        <title>Parelaphostrongylus tenuis whole genome reference sequence.</title>
        <authorList>
            <person name="Garwood T.J."/>
            <person name="Larsen P.A."/>
            <person name="Fountain-Jones N.M."/>
            <person name="Garbe J.R."/>
            <person name="Macchietto M.G."/>
            <person name="Kania S.A."/>
            <person name="Gerhold R.W."/>
            <person name="Richards J.E."/>
            <person name="Wolf T.M."/>
        </authorList>
    </citation>
    <scope>NUCLEOTIDE SEQUENCE</scope>
    <source>
        <strain evidence="2">MNPRO001-30</strain>
        <tissue evidence="2">Meninges</tissue>
    </source>
</reference>
<gene>
    <name evidence="2" type="ORF">KIN20_034441</name>
</gene>
<proteinExistence type="predicted"/>
<dbReference type="EMBL" id="JAHQIW010007125">
    <property type="protein sequence ID" value="KAJ1372311.1"/>
    <property type="molecule type" value="Genomic_DNA"/>
</dbReference>
<evidence type="ECO:0000313" key="3">
    <source>
        <dbReference type="Proteomes" id="UP001196413"/>
    </source>
</evidence>
<accession>A0AAD5RAC2</accession>
<feature type="compositionally biased region" description="Polar residues" evidence="1">
    <location>
        <begin position="31"/>
        <end position="47"/>
    </location>
</feature>
<feature type="compositionally biased region" description="Pro residues" evidence="1">
    <location>
        <begin position="101"/>
        <end position="111"/>
    </location>
</feature>
<feature type="region of interest" description="Disordered" evidence="1">
    <location>
        <begin position="86"/>
        <end position="147"/>
    </location>
</feature>
<dbReference type="Proteomes" id="UP001196413">
    <property type="component" value="Unassembled WGS sequence"/>
</dbReference>
<protein>
    <submittedName>
        <fullName evidence="2">Uncharacterized protein</fullName>
    </submittedName>
</protein>
<comment type="caution">
    <text evidence="2">The sequence shown here is derived from an EMBL/GenBank/DDBJ whole genome shotgun (WGS) entry which is preliminary data.</text>
</comment>
<organism evidence="2 3">
    <name type="scientific">Parelaphostrongylus tenuis</name>
    <name type="common">Meningeal worm</name>
    <dbReference type="NCBI Taxonomy" id="148309"/>
    <lineage>
        <taxon>Eukaryota</taxon>
        <taxon>Metazoa</taxon>
        <taxon>Ecdysozoa</taxon>
        <taxon>Nematoda</taxon>
        <taxon>Chromadorea</taxon>
        <taxon>Rhabditida</taxon>
        <taxon>Rhabditina</taxon>
        <taxon>Rhabditomorpha</taxon>
        <taxon>Strongyloidea</taxon>
        <taxon>Metastrongylidae</taxon>
        <taxon>Parelaphostrongylus</taxon>
    </lineage>
</organism>
<name>A0AAD5RAC2_PARTN</name>